<dbReference type="EMBL" id="MOBI01000020">
    <property type="protein sequence ID" value="ROM94380.1"/>
    <property type="molecule type" value="Genomic_DNA"/>
</dbReference>
<dbReference type="Pfam" id="PF25670">
    <property type="entry name" value="Phage_tail_C_2"/>
    <property type="match status" value="1"/>
</dbReference>
<dbReference type="AlphaFoldDB" id="A0A423GNV8"/>
<gene>
    <name evidence="2" type="ORF">BK658_17645</name>
</gene>
<evidence type="ECO:0000313" key="3">
    <source>
        <dbReference type="Proteomes" id="UP000284684"/>
    </source>
</evidence>
<proteinExistence type="predicted"/>
<protein>
    <recommendedName>
        <fullName evidence="1">Phage tail protein C-terminal domain-containing protein</fullName>
    </recommendedName>
</protein>
<evidence type="ECO:0000259" key="1">
    <source>
        <dbReference type="Pfam" id="PF25670"/>
    </source>
</evidence>
<dbReference type="RefSeq" id="WP_123583514.1">
    <property type="nucleotide sequence ID" value="NZ_MOBI01000020.1"/>
</dbReference>
<accession>A0A423GNV8</accession>
<sequence>MPWYRDGKVTVTNGSTSVTGVGTDFASNSRVGDAFIGPNGALHEVTNVASATVLAIFPAYAGPTAAGASYTVAPIQGYVKQLADQAQSIIQQWGSTLAGLGSVSTENVVPVEKGGTGGKTQVTARSGLGLGTAATLNAGSAVGNAMLAGDRNSPLAATINTWGNSFQIWNNTTAGAPEINTSGTILNTAWIDGKYGAQILMSFTGRIFFRSGDYTSTLMREIYHTGNTTRGSGGALSAASPIVRIANVAASQRLDLQEQTFKPAGEWGVANSEAPGVAVERLGVGEYRVTGSLGLALEGWRTQDPCSPDGGRTLGITECQQVANGTIIIKLFKRRWTLSDDGEMIPGRGAALDVPLNSWIDVRLEMPKPEVLPIPLEKMTEI</sequence>
<evidence type="ECO:0000313" key="2">
    <source>
        <dbReference type="EMBL" id="ROM94380.1"/>
    </source>
</evidence>
<comment type="caution">
    <text evidence="2">The sequence shown here is derived from an EMBL/GenBank/DDBJ whole genome shotgun (WGS) entry which is preliminary data.</text>
</comment>
<name>A0A423GNV8_9PSED</name>
<dbReference type="Proteomes" id="UP000284684">
    <property type="component" value="Unassembled WGS sequence"/>
</dbReference>
<dbReference type="InterPro" id="IPR058008">
    <property type="entry name" value="Gp26_C"/>
</dbReference>
<organism evidence="2 3">
    <name type="scientific">Pseudomonas brassicacearum</name>
    <dbReference type="NCBI Taxonomy" id="930166"/>
    <lineage>
        <taxon>Bacteria</taxon>
        <taxon>Pseudomonadati</taxon>
        <taxon>Pseudomonadota</taxon>
        <taxon>Gammaproteobacteria</taxon>
        <taxon>Pseudomonadales</taxon>
        <taxon>Pseudomonadaceae</taxon>
        <taxon>Pseudomonas</taxon>
    </lineage>
</organism>
<feature type="domain" description="Phage tail protein C-terminal" evidence="1">
    <location>
        <begin position="227"/>
        <end position="368"/>
    </location>
</feature>
<reference evidence="2 3" key="1">
    <citation type="submission" date="2016-10" db="EMBL/GenBank/DDBJ databases">
        <title>Comparative genome analysis of multiple Pseudomonas spp. focuses on biocontrol and plant growth promoting traits.</title>
        <authorList>
            <person name="Tao X.-Y."/>
            <person name="Taylor C.G."/>
        </authorList>
    </citation>
    <scope>NUCLEOTIDE SEQUENCE [LARGE SCALE GENOMIC DNA]</scope>
    <source>
        <strain evidence="2 3">37D10</strain>
    </source>
</reference>